<organism evidence="1 2">
    <name type="scientific">Zymoseptoria tritici ST99CH_1E4</name>
    <dbReference type="NCBI Taxonomy" id="1276532"/>
    <lineage>
        <taxon>Eukaryota</taxon>
        <taxon>Fungi</taxon>
        <taxon>Dikarya</taxon>
        <taxon>Ascomycota</taxon>
        <taxon>Pezizomycotina</taxon>
        <taxon>Dothideomycetes</taxon>
        <taxon>Dothideomycetidae</taxon>
        <taxon>Mycosphaerellales</taxon>
        <taxon>Mycosphaerellaceae</taxon>
        <taxon>Zymoseptoria</taxon>
    </lineage>
</organism>
<dbReference type="EMBL" id="LT854259">
    <property type="protein sequence ID" value="SMR55783.1"/>
    <property type="molecule type" value="Genomic_DNA"/>
</dbReference>
<dbReference type="SUPFAM" id="SSF81383">
    <property type="entry name" value="F-box domain"/>
    <property type="match status" value="1"/>
</dbReference>
<evidence type="ECO:0000313" key="1">
    <source>
        <dbReference type="EMBL" id="SMR55783.1"/>
    </source>
</evidence>
<dbReference type="InterPro" id="IPR036047">
    <property type="entry name" value="F-box-like_dom_sf"/>
</dbReference>
<proteinExistence type="predicted"/>
<sequence length="567" mass="64284">MRKFREVIGSSPVVRKAAFLRAHNVPINIIWEVQFKNRRPKEIKSFSSATSDWNPNVPKHLGRYCDTAGRPRAYNFEDGFFRYAVHEINPAVLSSLSAHLPGDMRNAGKEMLAKNASCLEMFLCDPPVKTAVVLYRRPQRTSFDPGERPIFRDMDEEGGIKVRHVLEPLEGMAAGVCAGNVFSRGHYFAAPGTAERVEAWKPGMGCQVNSYLQSSKNSYKHGRGRPDPVSIPDFSAPGDTLESTPLCESPPFQLYYDTSMMAHFETTLALRPPSPANSTATTKQDAMAQSPNAAARFFGIYELVEEVLQYLAPAQIARTQRVSRTFQDVLKRSHRVRQIAFLEWTGKQDVSIWQINYQYHQATSIEVHDSPPNGYDSQQDFLNHRFTPPPGHNLFSILSSYFFRLPTFRPNPSLLQSDAHLMSTNMLCGCPSCAVPTPTARQIVPFTLNLRCRNALDKNSSCLNMFICDPPVCAIGVKYLRYSPTNRPSNKTRFMMLNIFVSSGITVRDILEPMRKEHSGYFVESIWLHEGRFVSAESQEQVRSWEQGTKCRTVMKMEEEKERMLQK</sequence>
<protein>
    <recommendedName>
        <fullName evidence="3">F-box domain-containing protein</fullName>
    </recommendedName>
</protein>
<accession>A0A2H1GQF6</accession>
<dbReference type="Proteomes" id="UP000245764">
    <property type="component" value="Chromosome 7"/>
</dbReference>
<evidence type="ECO:0008006" key="3">
    <source>
        <dbReference type="Google" id="ProtNLM"/>
    </source>
</evidence>
<gene>
    <name evidence="1" type="ORF">ZT1E4_G8131</name>
</gene>
<evidence type="ECO:0000313" key="2">
    <source>
        <dbReference type="Proteomes" id="UP000245764"/>
    </source>
</evidence>
<dbReference type="AlphaFoldDB" id="A0A2H1GQF6"/>
<reference evidence="2" key="1">
    <citation type="submission" date="2017-05" db="EMBL/GenBank/DDBJ databases">
        <authorList>
            <person name="Song R."/>
            <person name="Chenine A.L."/>
            <person name="Ruprecht R.M."/>
        </authorList>
    </citation>
    <scope>NUCLEOTIDE SEQUENCE [LARGE SCALE GENOMIC DNA]</scope>
</reference>
<name>A0A2H1GQF6_ZYMTR</name>